<evidence type="ECO:0000313" key="10">
    <source>
        <dbReference type="EMBL" id="ETZ17174.1"/>
    </source>
</evidence>
<evidence type="ECO:0000256" key="5">
    <source>
        <dbReference type="ARBA" id="ARBA00023139"/>
    </source>
</evidence>
<comment type="caution">
    <text evidence="10">The sequence shown here is derived from an EMBL/GenBank/DDBJ whole genome shotgun (WGS) entry which is preliminary data.</text>
</comment>
<evidence type="ECO:0000256" key="6">
    <source>
        <dbReference type="ARBA" id="ARBA00023237"/>
    </source>
</evidence>
<keyword evidence="5 8" id="KW-0564">Palmitate</keyword>
<evidence type="ECO:0000256" key="8">
    <source>
        <dbReference type="RuleBase" id="RU363105"/>
    </source>
</evidence>
<evidence type="ECO:0000256" key="3">
    <source>
        <dbReference type="ARBA" id="ARBA00022729"/>
    </source>
</evidence>
<proteinExistence type="predicted"/>
<evidence type="ECO:0000313" key="11">
    <source>
        <dbReference type="Proteomes" id="UP000019148"/>
    </source>
</evidence>
<evidence type="ECO:0000256" key="9">
    <source>
        <dbReference type="SAM" id="Phobius"/>
    </source>
</evidence>
<evidence type="ECO:0000256" key="1">
    <source>
        <dbReference type="ARBA" id="ARBA00003932"/>
    </source>
</evidence>
<reference evidence="10 11" key="1">
    <citation type="submission" date="2013-12" db="EMBL/GenBank/DDBJ databases">
        <title>Comparative genomics of relapsing fever spirochetes.</title>
        <authorList>
            <person name="Schwan T.G."/>
            <person name="Raffel S.J."/>
            <person name="Porcella S.F."/>
        </authorList>
    </citation>
    <scope>NUCLEOTIDE SEQUENCE [LARGE SCALE GENOMIC DNA]</scope>
    <source>
        <strain evidence="10 11">CR2A</strain>
    </source>
</reference>
<name>W6TJ61_9SPIR</name>
<accession>W6TJ61</accession>
<evidence type="ECO:0000256" key="4">
    <source>
        <dbReference type="ARBA" id="ARBA00023136"/>
    </source>
</evidence>
<dbReference type="PATRIC" id="fig|1432657.3.peg.1781"/>
<keyword evidence="9" id="KW-0812">Transmembrane</keyword>
<sequence>MNRMRMKGIILMMIVMGCNSGGVKDPEKVFLSEMVNLGKGFLDVFVSFGDMIIGTLGIKADMKKSDIGKYFSDIEKSMQHIVFASNADTKGVEAVIQSSSEVIEKLVASVTKLAGITKEGNVEIGVMLVLMLMGLLLLIKLVLRLLLKELKK</sequence>
<keyword evidence="6 8" id="KW-0998">Cell outer membrane</keyword>
<dbReference type="Proteomes" id="UP000019148">
    <property type="component" value="Unassembled WGS sequence"/>
</dbReference>
<comment type="subcellular location">
    <subcellularLocation>
        <location evidence="2 8">Cell outer membrane</location>
        <topology evidence="2 8">Lipid-anchor</topology>
    </subcellularLocation>
</comment>
<organism evidence="10 11">
    <name type="scientific">Borrelia duttonii CR2A</name>
    <dbReference type="NCBI Taxonomy" id="1432657"/>
    <lineage>
        <taxon>Bacteria</taxon>
        <taxon>Pseudomonadati</taxon>
        <taxon>Spirochaetota</taxon>
        <taxon>Spirochaetia</taxon>
        <taxon>Spirochaetales</taxon>
        <taxon>Borreliaceae</taxon>
        <taxon>Borrelia</taxon>
    </lineage>
</organism>
<dbReference type="AlphaFoldDB" id="W6TJ61"/>
<dbReference type="EMBL" id="AZIT01000088">
    <property type="protein sequence ID" value="ETZ17174.1"/>
    <property type="molecule type" value="Genomic_DNA"/>
</dbReference>
<dbReference type="PROSITE" id="PS51257">
    <property type="entry name" value="PROKAR_LIPOPROTEIN"/>
    <property type="match status" value="1"/>
</dbReference>
<keyword evidence="7 8" id="KW-0449">Lipoprotein</keyword>
<evidence type="ECO:0000256" key="2">
    <source>
        <dbReference type="ARBA" id="ARBA00004459"/>
    </source>
</evidence>
<keyword evidence="3" id="KW-0732">Signal</keyword>
<keyword evidence="4 8" id="KW-0472">Membrane</keyword>
<feature type="transmembrane region" description="Helical" evidence="9">
    <location>
        <begin position="124"/>
        <end position="147"/>
    </location>
</feature>
<dbReference type="SUPFAM" id="SSF74748">
    <property type="entry name" value="Variable surface antigen VlsE"/>
    <property type="match status" value="1"/>
</dbReference>
<dbReference type="GO" id="GO:0009279">
    <property type="term" value="C:cell outer membrane"/>
    <property type="evidence" value="ECO:0007669"/>
    <property type="project" value="UniProtKB-SubCell"/>
</dbReference>
<gene>
    <name evidence="10" type="ORF">BDCR2A_01908</name>
</gene>
<comment type="function">
    <text evidence="1 8">The Vlp and Vsp proteins are antigenically distinct proteins, only one vlp or vsp gene is transcriptionally active at any one time. Switching between these genes is a mechanism of host immune response evasion.</text>
</comment>
<protein>
    <recommendedName>
        <fullName evidence="8">Variable large protein</fullName>
    </recommendedName>
</protein>
<keyword evidence="9" id="KW-1133">Transmembrane helix</keyword>
<dbReference type="InterPro" id="IPR000680">
    <property type="entry name" value="Borrelia_lipo"/>
</dbReference>
<evidence type="ECO:0000256" key="7">
    <source>
        <dbReference type="ARBA" id="ARBA00023288"/>
    </source>
</evidence>
<dbReference type="Pfam" id="PF00921">
    <property type="entry name" value="Lipoprotein_2"/>
    <property type="match status" value="1"/>
</dbReference>